<gene>
    <name evidence="4" type="ORF">GCM10010885_06660</name>
</gene>
<dbReference type="Pfam" id="PF07905">
    <property type="entry name" value="PucR"/>
    <property type="match status" value="1"/>
</dbReference>
<feature type="domain" description="Purine catabolism PurC-like" evidence="2">
    <location>
        <begin position="33"/>
        <end position="152"/>
    </location>
</feature>
<dbReference type="PANTHER" id="PTHR33744">
    <property type="entry name" value="CARBOHYDRATE DIACID REGULATOR"/>
    <property type="match status" value="1"/>
</dbReference>
<dbReference type="Gene3D" id="1.10.10.2840">
    <property type="entry name" value="PucR C-terminal helix-turn-helix domain"/>
    <property type="match status" value="1"/>
</dbReference>
<dbReference type="PANTHER" id="PTHR33744:SF1">
    <property type="entry name" value="DNA-BINDING TRANSCRIPTIONAL ACTIVATOR ADER"/>
    <property type="match status" value="1"/>
</dbReference>
<dbReference type="Pfam" id="PF13556">
    <property type="entry name" value="HTH_30"/>
    <property type="match status" value="1"/>
</dbReference>
<dbReference type="EMBL" id="BMOY01000007">
    <property type="protein sequence ID" value="GGJ00063.1"/>
    <property type="molecule type" value="Genomic_DNA"/>
</dbReference>
<organism evidence="4 5">
    <name type="scientific">Alicyclobacillus cellulosilyticus</name>
    <dbReference type="NCBI Taxonomy" id="1003997"/>
    <lineage>
        <taxon>Bacteria</taxon>
        <taxon>Bacillati</taxon>
        <taxon>Bacillota</taxon>
        <taxon>Bacilli</taxon>
        <taxon>Bacillales</taxon>
        <taxon>Alicyclobacillaceae</taxon>
        <taxon>Alicyclobacillus</taxon>
    </lineage>
</organism>
<dbReference type="RefSeq" id="WP_188881149.1">
    <property type="nucleotide sequence ID" value="NZ_BMOY01000007.1"/>
</dbReference>
<reference evidence="4" key="2">
    <citation type="submission" date="2020-09" db="EMBL/GenBank/DDBJ databases">
        <authorList>
            <person name="Sun Q."/>
            <person name="Ohkuma M."/>
        </authorList>
    </citation>
    <scope>NUCLEOTIDE SEQUENCE</scope>
    <source>
        <strain evidence="4">JCM 18487</strain>
    </source>
</reference>
<accession>A0A917NGS8</accession>
<comment type="caution">
    <text evidence="4">The sequence shown here is derived from an EMBL/GenBank/DDBJ whole genome shotgun (WGS) entry which is preliminary data.</text>
</comment>
<name>A0A917NGS8_9BACL</name>
<evidence type="ECO:0000313" key="5">
    <source>
        <dbReference type="Proteomes" id="UP000637695"/>
    </source>
</evidence>
<dbReference type="Proteomes" id="UP000637695">
    <property type="component" value="Unassembled WGS sequence"/>
</dbReference>
<sequence length="433" mass="49520">MRFHAESLTPARQHQPLREGDPAPSCGLLRVRDVLERPLFAQARVIAGEHGLDRLVRWVHILDVADARALIHGGELVLSTGAGVGQSEEKFLQYVRQLIEGRASGLCVELGTVLADIPASVRHLAEQHHFPLIVFPVQVRFVDITQDLHKLIFLQERQMLSEQDWLERLILGDEEGEAWFGAGMRLKPDRRYRIAVLRLTQGKNQQDLPEAWVDRKTELASILRESFQHQRLRVFLSIRLDSSIALLEMDGTPAQWRPRMQAAMQDLRHALRNHGFPDALHVGVGQEAAGRAGGTHRIRDSYRTAVAASSFAQLCGQDMMFYEDAGVYRWIAPLARHDDILALAQAELAAVMEYDRQNHTQLLHTLKVYLDCDRSKQQTADRLYIHRQTLYHRLLQIERLLRANLDDPVQRLSVHLAVYAYLYHQQREERGGV</sequence>
<evidence type="ECO:0000313" key="4">
    <source>
        <dbReference type="EMBL" id="GGJ00063.1"/>
    </source>
</evidence>
<evidence type="ECO:0000259" key="2">
    <source>
        <dbReference type="Pfam" id="PF07905"/>
    </source>
</evidence>
<dbReference type="AlphaFoldDB" id="A0A917NGS8"/>
<evidence type="ECO:0008006" key="6">
    <source>
        <dbReference type="Google" id="ProtNLM"/>
    </source>
</evidence>
<dbReference type="InterPro" id="IPR012914">
    <property type="entry name" value="PucR_dom"/>
</dbReference>
<dbReference type="InterPro" id="IPR042070">
    <property type="entry name" value="PucR_C-HTH_sf"/>
</dbReference>
<evidence type="ECO:0000256" key="1">
    <source>
        <dbReference type="SAM" id="MobiDB-lite"/>
    </source>
</evidence>
<evidence type="ECO:0000259" key="3">
    <source>
        <dbReference type="Pfam" id="PF13556"/>
    </source>
</evidence>
<feature type="domain" description="PucR C-terminal helix-turn-helix" evidence="3">
    <location>
        <begin position="362"/>
        <end position="419"/>
    </location>
</feature>
<dbReference type="InterPro" id="IPR051448">
    <property type="entry name" value="CdaR-like_regulators"/>
</dbReference>
<reference evidence="4" key="1">
    <citation type="journal article" date="2014" name="Int. J. Syst. Evol. Microbiol.">
        <title>Complete genome sequence of Corynebacterium casei LMG S-19264T (=DSM 44701T), isolated from a smear-ripened cheese.</title>
        <authorList>
            <consortium name="US DOE Joint Genome Institute (JGI-PGF)"/>
            <person name="Walter F."/>
            <person name="Albersmeier A."/>
            <person name="Kalinowski J."/>
            <person name="Ruckert C."/>
        </authorList>
    </citation>
    <scope>NUCLEOTIDE SEQUENCE</scope>
    <source>
        <strain evidence="4">JCM 18487</strain>
    </source>
</reference>
<feature type="region of interest" description="Disordered" evidence="1">
    <location>
        <begin position="1"/>
        <end position="21"/>
    </location>
</feature>
<dbReference type="InterPro" id="IPR025736">
    <property type="entry name" value="PucR_C-HTH_dom"/>
</dbReference>
<protein>
    <recommendedName>
        <fullName evidence="6">Purine catabolism regulator</fullName>
    </recommendedName>
</protein>
<keyword evidence="5" id="KW-1185">Reference proteome</keyword>
<proteinExistence type="predicted"/>